<dbReference type="GO" id="GO:0004527">
    <property type="term" value="F:exonuclease activity"/>
    <property type="evidence" value="ECO:0007669"/>
    <property type="project" value="UniProtKB-KW"/>
</dbReference>
<dbReference type="Pfam" id="PF00929">
    <property type="entry name" value="RNase_T"/>
    <property type="match status" value="1"/>
</dbReference>
<dbReference type="InterPro" id="IPR036397">
    <property type="entry name" value="RNaseH_sf"/>
</dbReference>
<dbReference type="RefSeq" id="WP_268047494.1">
    <property type="nucleotide sequence ID" value="NZ_JAPQES010000001.1"/>
</dbReference>
<evidence type="ECO:0000313" key="2">
    <source>
        <dbReference type="EMBL" id="MCY6369175.1"/>
    </source>
</evidence>
<sequence>MRSIFLDTETTGLAPGQIAQLTYIIEENKKLVAVKNYFFTVETMGIQAQQVHGFSMERLRELSNGMKFQDVYYDIHKDFKGANFIAHNVKFDRKFVEAEFNRLNEEVGVKNYFCTMEYFKDILKLPAKRGKSYKNPRVEEVMNFYNISPNEVLEKTKKLFKCDDVSFHDARYDTVAVYMCCLKSRNREVGI</sequence>
<feature type="domain" description="Exonuclease" evidence="1">
    <location>
        <begin position="2"/>
        <end position="188"/>
    </location>
</feature>
<reference evidence="2" key="1">
    <citation type="submission" date="2022-12" db="EMBL/GenBank/DDBJ databases">
        <authorList>
            <person name="Wang J."/>
        </authorList>
    </citation>
    <scope>NUCLEOTIDE SEQUENCE</scope>
    <source>
        <strain evidence="2">HY-42-06</strain>
    </source>
</reference>
<organism evidence="2 3">
    <name type="scientific">Clostridium ganghwense</name>
    <dbReference type="NCBI Taxonomy" id="312089"/>
    <lineage>
        <taxon>Bacteria</taxon>
        <taxon>Bacillati</taxon>
        <taxon>Bacillota</taxon>
        <taxon>Clostridia</taxon>
        <taxon>Eubacteriales</taxon>
        <taxon>Clostridiaceae</taxon>
        <taxon>Clostridium</taxon>
    </lineage>
</organism>
<dbReference type="InterPro" id="IPR013520">
    <property type="entry name" value="Ribonucl_H"/>
</dbReference>
<protein>
    <submittedName>
        <fullName evidence="2">3'-5' exonuclease</fullName>
    </submittedName>
</protein>
<gene>
    <name evidence="2" type="ORF">OXH55_00760</name>
</gene>
<comment type="caution">
    <text evidence="2">The sequence shown here is derived from an EMBL/GenBank/DDBJ whole genome shotgun (WGS) entry which is preliminary data.</text>
</comment>
<dbReference type="CDD" id="cd06127">
    <property type="entry name" value="DEDDh"/>
    <property type="match status" value="1"/>
</dbReference>
<dbReference type="Proteomes" id="UP001079657">
    <property type="component" value="Unassembled WGS sequence"/>
</dbReference>
<dbReference type="Gene3D" id="3.30.420.10">
    <property type="entry name" value="Ribonuclease H-like superfamily/Ribonuclease H"/>
    <property type="match status" value="1"/>
</dbReference>
<accession>A0ABT4CJE9</accession>
<dbReference type="SMART" id="SM00479">
    <property type="entry name" value="EXOIII"/>
    <property type="match status" value="1"/>
</dbReference>
<evidence type="ECO:0000259" key="1">
    <source>
        <dbReference type="SMART" id="SM00479"/>
    </source>
</evidence>
<proteinExistence type="predicted"/>
<keyword evidence="2" id="KW-0540">Nuclease</keyword>
<dbReference type="SUPFAM" id="SSF53098">
    <property type="entry name" value="Ribonuclease H-like"/>
    <property type="match status" value="1"/>
</dbReference>
<name>A0ABT4CJE9_9CLOT</name>
<dbReference type="InterPro" id="IPR012337">
    <property type="entry name" value="RNaseH-like_sf"/>
</dbReference>
<keyword evidence="2" id="KW-0269">Exonuclease</keyword>
<keyword evidence="3" id="KW-1185">Reference proteome</keyword>
<dbReference type="EMBL" id="JAPQES010000001">
    <property type="protein sequence ID" value="MCY6369175.1"/>
    <property type="molecule type" value="Genomic_DNA"/>
</dbReference>
<dbReference type="PANTHER" id="PTHR30231">
    <property type="entry name" value="DNA POLYMERASE III SUBUNIT EPSILON"/>
    <property type="match status" value="1"/>
</dbReference>
<keyword evidence="2" id="KW-0378">Hydrolase</keyword>
<dbReference type="PANTHER" id="PTHR30231:SF41">
    <property type="entry name" value="DNA POLYMERASE III SUBUNIT EPSILON"/>
    <property type="match status" value="1"/>
</dbReference>
<evidence type="ECO:0000313" key="3">
    <source>
        <dbReference type="Proteomes" id="UP001079657"/>
    </source>
</evidence>